<dbReference type="Proteomes" id="UP000008810">
    <property type="component" value="Chromosome 1"/>
</dbReference>
<dbReference type="EMBL" id="CM000880">
    <property type="protein sequence ID" value="KQK19319.1"/>
    <property type="molecule type" value="Genomic_DNA"/>
</dbReference>
<reference evidence="2" key="2">
    <citation type="submission" date="2017-06" db="EMBL/GenBank/DDBJ databases">
        <title>WGS assembly of Brachypodium distachyon.</title>
        <authorList>
            <consortium name="The International Brachypodium Initiative"/>
            <person name="Lucas S."/>
            <person name="Harmon-Smith M."/>
            <person name="Lail K."/>
            <person name="Tice H."/>
            <person name="Grimwood J."/>
            <person name="Bruce D."/>
            <person name="Barry K."/>
            <person name="Shu S."/>
            <person name="Lindquist E."/>
            <person name="Wang M."/>
            <person name="Pitluck S."/>
            <person name="Vogel J.P."/>
            <person name="Garvin D.F."/>
            <person name="Mockler T.C."/>
            <person name="Schmutz J."/>
            <person name="Rokhsar D."/>
            <person name="Bevan M.W."/>
        </authorList>
    </citation>
    <scope>NUCLEOTIDE SEQUENCE</scope>
    <source>
        <strain evidence="2">Bd21</strain>
    </source>
</reference>
<name>A0A0Q3H8S3_BRADI</name>
<accession>A0A0Q3H8S3</accession>
<sequence>MLLASAPSSVGWQRGAGTGREGGRGDDAVSAEDDVVAAVAGAEHAEVQRGAGYSPVAVGVAESESRPADRPICLLPPRSRRVRSILYMLCSALCDNRCRQDTVDHCC</sequence>
<proteinExistence type="predicted"/>
<gene>
    <name evidence="2" type="ORF">BRADI_1g47586v3</name>
</gene>
<evidence type="ECO:0000313" key="3">
    <source>
        <dbReference type="EnsemblPlants" id="KQK19319"/>
    </source>
</evidence>
<reference evidence="2 3" key="1">
    <citation type="journal article" date="2010" name="Nature">
        <title>Genome sequencing and analysis of the model grass Brachypodium distachyon.</title>
        <authorList>
            <consortium name="International Brachypodium Initiative"/>
        </authorList>
    </citation>
    <scope>NUCLEOTIDE SEQUENCE [LARGE SCALE GENOMIC DNA]</scope>
    <source>
        <strain evidence="2 3">Bd21</strain>
    </source>
</reference>
<evidence type="ECO:0000313" key="4">
    <source>
        <dbReference type="Proteomes" id="UP000008810"/>
    </source>
</evidence>
<protein>
    <submittedName>
        <fullName evidence="2 3">Uncharacterized protein</fullName>
    </submittedName>
</protein>
<evidence type="ECO:0000313" key="2">
    <source>
        <dbReference type="EMBL" id="KQK19319.1"/>
    </source>
</evidence>
<keyword evidence="4" id="KW-1185">Reference proteome</keyword>
<feature type="compositionally biased region" description="Polar residues" evidence="1">
    <location>
        <begin position="1"/>
        <end position="10"/>
    </location>
</feature>
<evidence type="ECO:0000256" key="1">
    <source>
        <dbReference type="SAM" id="MobiDB-lite"/>
    </source>
</evidence>
<reference evidence="3" key="3">
    <citation type="submission" date="2018-08" db="UniProtKB">
        <authorList>
            <consortium name="EnsemblPlants"/>
        </authorList>
    </citation>
    <scope>IDENTIFICATION</scope>
    <source>
        <strain evidence="3">cv. Bd21</strain>
    </source>
</reference>
<dbReference type="EnsemblPlants" id="KQK19319">
    <property type="protein sequence ID" value="KQK19319"/>
    <property type="gene ID" value="BRADI_1g47586v3"/>
</dbReference>
<organism evidence="2">
    <name type="scientific">Brachypodium distachyon</name>
    <name type="common">Purple false brome</name>
    <name type="synonym">Trachynia distachya</name>
    <dbReference type="NCBI Taxonomy" id="15368"/>
    <lineage>
        <taxon>Eukaryota</taxon>
        <taxon>Viridiplantae</taxon>
        <taxon>Streptophyta</taxon>
        <taxon>Embryophyta</taxon>
        <taxon>Tracheophyta</taxon>
        <taxon>Spermatophyta</taxon>
        <taxon>Magnoliopsida</taxon>
        <taxon>Liliopsida</taxon>
        <taxon>Poales</taxon>
        <taxon>Poaceae</taxon>
        <taxon>BOP clade</taxon>
        <taxon>Pooideae</taxon>
        <taxon>Stipodae</taxon>
        <taxon>Brachypodieae</taxon>
        <taxon>Brachypodium</taxon>
    </lineage>
</organism>
<feature type="region of interest" description="Disordered" evidence="1">
    <location>
        <begin position="1"/>
        <end position="31"/>
    </location>
</feature>
<dbReference type="InParanoid" id="A0A0Q3H8S3"/>
<dbReference type="Gramene" id="KQK19319">
    <property type="protein sequence ID" value="KQK19319"/>
    <property type="gene ID" value="BRADI_1g47586v3"/>
</dbReference>
<dbReference type="AlphaFoldDB" id="A0A0Q3H8S3"/>